<dbReference type="GO" id="GO:0016787">
    <property type="term" value="F:hydrolase activity"/>
    <property type="evidence" value="ECO:0007669"/>
    <property type="project" value="UniProtKB-KW"/>
</dbReference>
<dbReference type="Gene3D" id="3.40.630.10">
    <property type="entry name" value="Zn peptidases"/>
    <property type="match status" value="1"/>
</dbReference>
<dbReference type="Pfam" id="PF01546">
    <property type="entry name" value="Peptidase_M20"/>
    <property type="match status" value="1"/>
</dbReference>
<evidence type="ECO:0000313" key="6">
    <source>
        <dbReference type="EMBL" id="ABS55906.1"/>
    </source>
</evidence>
<dbReference type="AlphaFoldDB" id="A7I845"/>
<dbReference type="eggNOG" id="arCOG01107">
    <property type="taxonomic scope" value="Archaea"/>
</dbReference>
<dbReference type="PANTHER" id="PTHR43808">
    <property type="entry name" value="ACETYLORNITHINE DEACETYLASE"/>
    <property type="match status" value="1"/>
</dbReference>
<dbReference type="InterPro" id="IPR002933">
    <property type="entry name" value="Peptidase_M20"/>
</dbReference>
<dbReference type="SUPFAM" id="SSF55031">
    <property type="entry name" value="Bacterial exopeptidase dimerisation domain"/>
    <property type="match status" value="1"/>
</dbReference>
<name>A7I845_METB6</name>
<dbReference type="Gene3D" id="3.30.70.360">
    <property type="match status" value="1"/>
</dbReference>
<dbReference type="PROSITE" id="PS00758">
    <property type="entry name" value="ARGE_DAPE_CPG2_1"/>
    <property type="match status" value="1"/>
</dbReference>
<evidence type="ECO:0000256" key="4">
    <source>
        <dbReference type="ARBA" id="ARBA00022833"/>
    </source>
</evidence>
<dbReference type="KEGG" id="mbn:Mboo_1388"/>
<dbReference type="Proteomes" id="UP000002408">
    <property type="component" value="Chromosome"/>
</dbReference>
<dbReference type="SUPFAM" id="SSF53187">
    <property type="entry name" value="Zn-dependent exopeptidases"/>
    <property type="match status" value="1"/>
</dbReference>
<accession>A7I845</accession>
<dbReference type="Pfam" id="PF07687">
    <property type="entry name" value="M20_dimer"/>
    <property type="match status" value="1"/>
</dbReference>
<dbReference type="PANTHER" id="PTHR43808:SF32">
    <property type="entry name" value="ARGE_DAPE-RELATED DEACYLASE"/>
    <property type="match status" value="1"/>
</dbReference>
<evidence type="ECO:0000313" key="7">
    <source>
        <dbReference type="Proteomes" id="UP000002408"/>
    </source>
</evidence>
<keyword evidence="3" id="KW-0378">Hydrolase</keyword>
<dbReference type="InterPro" id="IPR050072">
    <property type="entry name" value="Peptidase_M20A"/>
</dbReference>
<dbReference type="InterPro" id="IPR011650">
    <property type="entry name" value="Peptidase_M20_dimer"/>
</dbReference>
<evidence type="ECO:0000259" key="5">
    <source>
        <dbReference type="Pfam" id="PF07687"/>
    </source>
</evidence>
<reference evidence="7" key="1">
    <citation type="journal article" date="2015" name="Microbiology">
        <title>Genome of Methanoregula boonei 6A8 reveals adaptations to oligotrophic peatland environments.</title>
        <authorList>
            <person name="Braeuer S."/>
            <person name="Cadillo-Quiroz H."/>
            <person name="Kyrpides N."/>
            <person name="Woyke T."/>
            <person name="Goodwin L."/>
            <person name="Detter C."/>
            <person name="Podell S."/>
            <person name="Yavitt J.B."/>
            <person name="Zinder S.H."/>
        </authorList>
    </citation>
    <scope>NUCLEOTIDE SEQUENCE [LARGE SCALE GENOMIC DNA]</scope>
    <source>
        <strain evidence="7">DSM 21154 / JCM 14090 / 6A8</strain>
    </source>
</reference>
<dbReference type="STRING" id="456442.Mboo_1388"/>
<sequence>MMEPDIICSDLVSMRSENPPGDTSGPIGYIRDFLTDRGIKSDIICSPGGRCNLVTRGDPRSLMLCGHVDVVPALEEGWERPPFSGAIEEGYVWGRGTSDMKGGVAAILSACDTLLEAGEPLPATLLFVCDEETGGEYGVRLLLEKGLLPPCDCLIAEPSPALHPCIGQKGLCRLELRFTGKPGHGSLYPLVGRSAVMEAVHLLEYVRGLPDHVFSLDEDLRDLIRSSSAVFAEEFGLDKGGDILERVSFNPGIIAGGEKVNIVAQHCNLDLELRIPWGCDIRMLVEGIMAHAPHAALVRKALHEPSLTDPLCDFVSVVCREVSAVQGRPASPILQWAASDARHLRAAGFRVIEYGPGDLATLHGINERVSVAALKKAAEIYLRVMREYSSHLS</sequence>
<dbReference type="GeneID" id="5412038"/>
<proteinExistence type="predicted"/>
<organism evidence="6 7">
    <name type="scientific">Methanoregula boonei (strain DSM 21154 / JCM 14090 / 6A8)</name>
    <dbReference type="NCBI Taxonomy" id="456442"/>
    <lineage>
        <taxon>Archaea</taxon>
        <taxon>Methanobacteriati</taxon>
        <taxon>Methanobacteriota</taxon>
        <taxon>Stenosarchaea group</taxon>
        <taxon>Methanomicrobia</taxon>
        <taxon>Methanomicrobiales</taxon>
        <taxon>Methanoregulaceae</taxon>
        <taxon>Methanoregula</taxon>
    </lineage>
</organism>
<protein>
    <submittedName>
        <fullName evidence="6">Acetylornithine deacetylase or succinyl-diaminopimelate desuccinylase</fullName>
    </submittedName>
</protein>
<evidence type="ECO:0000256" key="2">
    <source>
        <dbReference type="ARBA" id="ARBA00022723"/>
    </source>
</evidence>
<gene>
    <name evidence="6" type="ordered locus">Mboo_1388</name>
</gene>
<dbReference type="HOGENOM" id="CLU_021802_11_2_2"/>
<evidence type="ECO:0000256" key="1">
    <source>
        <dbReference type="ARBA" id="ARBA00001947"/>
    </source>
</evidence>
<dbReference type="RefSeq" id="WP_012106939.1">
    <property type="nucleotide sequence ID" value="NC_009712.1"/>
</dbReference>
<dbReference type="InterPro" id="IPR001261">
    <property type="entry name" value="ArgE/DapE_CS"/>
</dbReference>
<keyword evidence="2" id="KW-0479">Metal-binding</keyword>
<dbReference type="GO" id="GO:0046872">
    <property type="term" value="F:metal ion binding"/>
    <property type="evidence" value="ECO:0007669"/>
    <property type="project" value="UniProtKB-KW"/>
</dbReference>
<dbReference type="InterPro" id="IPR036264">
    <property type="entry name" value="Bact_exopeptidase_dim_dom"/>
</dbReference>
<evidence type="ECO:0000256" key="3">
    <source>
        <dbReference type="ARBA" id="ARBA00022801"/>
    </source>
</evidence>
<feature type="domain" description="Peptidase M20 dimerisation" evidence="5">
    <location>
        <begin position="166"/>
        <end position="293"/>
    </location>
</feature>
<comment type="cofactor">
    <cofactor evidence="1">
        <name>Zn(2+)</name>
        <dbReference type="ChEBI" id="CHEBI:29105"/>
    </cofactor>
</comment>
<dbReference type="Gene3D" id="1.10.150.900">
    <property type="match status" value="1"/>
</dbReference>
<keyword evidence="4" id="KW-0862">Zinc</keyword>
<dbReference type="EMBL" id="CP000780">
    <property type="protein sequence ID" value="ABS55906.1"/>
    <property type="molecule type" value="Genomic_DNA"/>
</dbReference>
<keyword evidence="7" id="KW-1185">Reference proteome</keyword>